<dbReference type="OMA" id="NVYFQPQ"/>
<dbReference type="GO" id="GO:0008203">
    <property type="term" value="P:cholesterol metabolic process"/>
    <property type="evidence" value="ECO:0007669"/>
    <property type="project" value="UniProtKB-KW"/>
</dbReference>
<evidence type="ECO:0000313" key="17">
    <source>
        <dbReference type="Ensembl" id="ENSJJAP00000003543.1"/>
    </source>
</evidence>
<organism evidence="17 18">
    <name type="scientific">Jaculus jaculus</name>
    <name type="common">Lesser Egyptian jerboa</name>
    <dbReference type="NCBI Taxonomy" id="51337"/>
    <lineage>
        <taxon>Eukaryota</taxon>
        <taxon>Metazoa</taxon>
        <taxon>Chordata</taxon>
        <taxon>Craniata</taxon>
        <taxon>Vertebrata</taxon>
        <taxon>Euteleostomi</taxon>
        <taxon>Mammalia</taxon>
        <taxon>Eutheria</taxon>
        <taxon>Euarchontoglires</taxon>
        <taxon>Glires</taxon>
        <taxon>Rodentia</taxon>
        <taxon>Myomorpha</taxon>
        <taxon>Dipodoidea</taxon>
        <taxon>Dipodidae</taxon>
        <taxon>Dipodinae</taxon>
        <taxon>Jaculus</taxon>
    </lineage>
</organism>
<keyword evidence="16" id="KW-0850">VLDL</keyword>
<keyword evidence="7" id="KW-0964">Secreted</keyword>
<reference evidence="17" key="2">
    <citation type="submission" date="2025-09" db="UniProtKB">
        <authorList>
            <consortium name="Ensembl"/>
        </authorList>
    </citation>
    <scope>IDENTIFICATION</scope>
</reference>
<dbReference type="GO" id="GO:0042953">
    <property type="term" value="P:lipoprotein transport"/>
    <property type="evidence" value="ECO:0007669"/>
    <property type="project" value="TreeGrafter"/>
</dbReference>
<keyword evidence="12" id="KW-0445">Lipid transport</keyword>
<keyword evidence="18" id="KW-1185">Reference proteome</keyword>
<evidence type="ECO:0000256" key="4">
    <source>
        <dbReference type="ARBA" id="ARBA00022448"/>
    </source>
</evidence>
<keyword evidence="13" id="KW-0443">Lipid metabolism</keyword>
<evidence type="ECO:0000256" key="15">
    <source>
        <dbReference type="ARBA" id="ARBA00023221"/>
    </source>
</evidence>
<dbReference type="GO" id="GO:0008201">
    <property type="term" value="F:heparin binding"/>
    <property type="evidence" value="ECO:0007669"/>
    <property type="project" value="UniProtKB-KW"/>
</dbReference>
<keyword evidence="4" id="KW-0813">Transport</keyword>
<proteinExistence type="predicted"/>
<evidence type="ECO:0000256" key="2">
    <source>
        <dbReference type="ARBA" id="ARBA00004502"/>
    </source>
</evidence>
<keyword evidence="5" id="KW-0963">Cytoplasm</keyword>
<evidence type="ECO:0000256" key="11">
    <source>
        <dbReference type="ARBA" id="ARBA00022710"/>
    </source>
</evidence>
<evidence type="ECO:0000256" key="10">
    <source>
        <dbReference type="ARBA" id="ARBA00022677"/>
    </source>
</evidence>
<dbReference type="AlphaFoldDB" id="A0A8C5NVX9"/>
<keyword evidence="15" id="KW-0753">Steroid metabolism</keyword>
<dbReference type="GO" id="GO:0042632">
    <property type="term" value="P:cholesterol homeostasis"/>
    <property type="evidence" value="ECO:0007669"/>
    <property type="project" value="TreeGrafter"/>
</dbReference>
<keyword evidence="6" id="KW-0162">Chylomicron</keyword>
<dbReference type="GO" id="GO:0034361">
    <property type="term" value="C:very-low-density lipoprotein particle"/>
    <property type="evidence" value="ECO:0007669"/>
    <property type="project" value="UniProtKB-KW"/>
</dbReference>
<evidence type="ECO:0000256" key="3">
    <source>
        <dbReference type="ARBA" id="ARBA00004613"/>
    </source>
</evidence>
<dbReference type="GO" id="GO:0005737">
    <property type="term" value="C:cytoplasm"/>
    <property type="evidence" value="ECO:0007669"/>
    <property type="project" value="UniProtKB-SubCell"/>
</dbReference>
<keyword evidence="11" id="KW-0427">LDL</keyword>
<dbReference type="Proteomes" id="UP000694385">
    <property type="component" value="Unassembled WGS sequence"/>
</dbReference>
<name>A0A8C5NVX9_JACJA</name>
<dbReference type="GO" id="GO:0034359">
    <property type="term" value="C:mature chylomicron"/>
    <property type="evidence" value="ECO:0007669"/>
    <property type="project" value="TreeGrafter"/>
</dbReference>
<dbReference type="PANTHER" id="PTHR13769:SF1">
    <property type="entry name" value="APOLIPOPROTEIN B-100"/>
    <property type="match status" value="1"/>
</dbReference>
<dbReference type="PANTHER" id="PTHR13769">
    <property type="entry name" value="APOLIPOPROTEIN B"/>
    <property type="match status" value="1"/>
</dbReference>
<dbReference type="GO" id="GO:0120020">
    <property type="term" value="F:cholesterol transfer activity"/>
    <property type="evidence" value="ECO:0007669"/>
    <property type="project" value="TreeGrafter"/>
</dbReference>
<sequence>EVTLNANTKNQKIIWKSEIQIHLKALQHSIQFSNDQKEARLDILGSLKGQSQYLENIFLPVYEKSLVDILKLGGTTNSGGRQYLHASTSLVYTKNPNGYAFLFPLQELADRFIIPGLKLNDLNSVLLTPLSTSPFVLNLPALPKVIFPKVDVLTKYSEPEGSSVPFFEITVPEGQLIVSQFTLPKRFPVGSTILDLNEITNKIADFDLPTITLPEQTIEIPSFKFSVPAGIFIPFFGALAARLGIVSPLYNATWSAGLKNKEDHVETFLDSTCSSTLQFLEYDLNVVGTHKIDDGMLISKTKGILAHHDFSAEYNEDGKYKDIWNWHGEAHLDITSPAFTEFHLHYQEDEGSLSSSAASPAIGTLGLDLSTDDNNINCNVYFQPQSSSDKKLSIFKTEWRYQKSNDQ</sequence>
<evidence type="ECO:0000256" key="1">
    <source>
        <dbReference type="ARBA" id="ARBA00004496"/>
    </source>
</evidence>
<keyword evidence="10" id="KW-0551">Lipid droplet</keyword>
<dbReference type="InterPro" id="IPR052418">
    <property type="entry name" value="Apolipoprotein_B"/>
</dbReference>
<dbReference type="GO" id="GO:0005811">
    <property type="term" value="C:lipid droplet"/>
    <property type="evidence" value="ECO:0007669"/>
    <property type="project" value="UniProtKB-SubCell"/>
</dbReference>
<keyword evidence="8" id="KW-0153">Cholesterol metabolism</keyword>
<evidence type="ECO:0000256" key="14">
    <source>
        <dbReference type="ARBA" id="ARBA00023166"/>
    </source>
</evidence>
<reference evidence="17" key="1">
    <citation type="submission" date="2025-08" db="UniProtKB">
        <authorList>
            <consortium name="Ensembl"/>
        </authorList>
    </citation>
    <scope>IDENTIFICATION</scope>
</reference>
<dbReference type="GO" id="GO:0030301">
    <property type="term" value="P:cholesterol transport"/>
    <property type="evidence" value="ECO:0007669"/>
    <property type="project" value="TreeGrafter"/>
</dbReference>
<dbReference type="GO" id="GO:0034362">
    <property type="term" value="C:low-density lipoprotein particle"/>
    <property type="evidence" value="ECO:0007669"/>
    <property type="project" value="UniProtKB-KW"/>
</dbReference>
<protein>
    <recommendedName>
        <fullName evidence="19">Apolipoprotein B</fullName>
    </recommendedName>
</protein>
<evidence type="ECO:0000256" key="16">
    <source>
        <dbReference type="ARBA" id="ARBA00023313"/>
    </source>
</evidence>
<evidence type="ECO:0000256" key="12">
    <source>
        <dbReference type="ARBA" id="ARBA00023055"/>
    </source>
</evidence>
<dbReference type="Ensembl" id="ENSJJAT00000007944.1">
    <property type="protein sequence ID" value="ENSJJAP00000003543.1"/>
    <property type="gene ID" value="ENSJJAG00000007009.1"/>
</dbReference>
<keyword evidence="9" id="KW-0358">Heparin-binding</keyword>
<evidence type="ECO:0000256" key="8">
    <source>
        <dbReference type="ARBA" id="ARBA00022548"/>
    </source>
</evidence>
<evidence type="ECO:0000256" key="5">
    <source>
        <dbReference type="ARBA" id="ARBA00022490"/>
    </source>
</evidence>
<dbReference type="GeneTree" id="ENSGT00590000083139"/>
<dbReference type="GO" id="GO:0050750">
    <property type="term" value="F:low-density lipoprotein particle receptor binding"/>
    <property type="evidence" value="ECO:0007669"/>
    <property type="project" value="TreeGrafter"/>
</dbReference>
<evidence type="ECO:0000256" key="7">
    <source>
        <dbReference type="ARBA" id="ARBA00022525"/>
    </source>
</evidence>
<comment type="subcellular location">
    <subcellularLocation>
        <location evidence="1">Cytoplasm</location>
    </subcellularLocation>
    <subcellularLocation>
        <location evidence="2">Lipid droplet</location>
    </subcellularLocation>
    <subcellularLocation>
        <location evidence="3">Secreted</location>
    </subcellularLocation>
</comment>
<evidence type="ECO:0000256" key="6">
    <source>
        <dbReference type="ARBA" id="ARBA00022513"/>
    </source>
</evidence>
<evidence type="ECO:0008006" key="19">
    <source>
        <dbReference type="Google" id="ProtNLM"/>
    </source>
</evidence>
<dbReference type="GO" id="GO:0006642">
    <property type="term" value="P:triglyceride mobilization"/>
    <property type="evidence" value="ECO:0007669"/>
    <property type="project" value="TreeGrafter"/>
</dbReference>
<keyword evidence="14" id="KW-1207">Sterol metabolism</keyword>
<evidence type="ECO:0000256" key="9">
    <source>
        <dbReference type="ARBA" id="ARBA00022674"/>
    </source>
</evidence>
<evidence type="ECO:0000256" key="13">
    <source>
        <dbReference type="ARBA" id="ARBA00023098"/>
    </source>
</evidence>
<evidence type="ECO:0000313" key="18">
    <source>
        <dbReference type="Proteomes" id="UP000694385"/>
    </source>
</evidence>
<accession>A0A8C5NVX9</accession>